<evidence type="ECO:0000313" key="1">
    <source>
        <dbReference type="EMBL" id="KAI6085983.1"/>
    </source>
</evidence>
<evidence type="ECO:0000313" key="2">
    <source>
        <dbReference type="Proteomes" id="UP001497680"/>
    </source>
</evidence>
<protein>
    <submittedName>
        <fullName evidence="1">Uncharacterized protein</fullName>
    </submittedName>
</protein>
<comment type="caution">
    <text evidence="1">The sequence shown here is derived from an EMBL/GenBank/DDBJ whole genome shotgun (WGS) entry which is preliminary data.</text>
</comment>
<proteinExistence type="predicted"/>
<dbReference type="Proteomes" id="UP001497680">
    <property type="component" value="Unassembled WGS sequence"/>
</dbReference>
<organism evidence="1 2">
    <name type="scientific">Hypoxylon rubiginosum</name>
    <dbReference type="NCBI Taxonomy" id="110542"/>
    <lineage>
        <taxon>Eukaryota</taxon>
        <taxon>Fungi</taxon>
        <taxon>Dikarya</taxon>
        <taxon>Ascomycota</taxon>
        <taxon>Pezizomycotina</taxon>
        <taxon>Sordariomycetes</taxon>
        <taxon>Xylariomycetidae</taxon>
        <taxon>Xylariales</taxon>
        <taxon>Hypoxylaceae</taxon>
        <taxon>Hypoxylon</taxon>
    </lineage>
</organism>
<sequence>MVQNQYMIALKDRGIYEAELNKATDEAAKLRAALDSSKEEIMKHKIRTSELEGQVATATQLLSNSSNPALVKVAQLEEEVGALKEKTQQLEKKVASTESELEYVRNAYQNASQRAGELQSENRALEQQIEELRRKADENIVEVNQIQTKNEVRELVRMIEEQKSIVRDREMELSRTKDELKVFKESRRGTRQSSVPRSPRLSAFSNAANSPRNGARGTKGGSSSRGTSPAPPPTGVFETGSSTPASNNRQSHLRETRFQ</sequence>
<name>A0ACC0D014_9PEZI</name>
<gene>
    <name evidence="1" type="ORF">F4821DRAFT_142408</name>
</gene>
<keyword evidence="2" id="KW-1185">Reference proteome</keyword>
<reference evidence="1 2" key="1">
    <citation type="journal article" date="2022" name="New Phytol.">
        <title>Ecological generalism drives hyperdiversity of secondary metabolite gene clusters in xylarialean endophytes.</title>
        <authorList>
            <person name="Franco M.E.E."/>
            <person name="Wisecaver J.H."/>
            <person name="Arnold A.E."/>
            <person name="Ju Y.M."/>
            <person name="Slot J.C."/>
            <person name="Ahrendt S."/>
            <person name="Moore L.P."/>
            <person name="Eastman K.E."/>
            <person name="Scott K."/>
            <person name="Konkel Z."/>
            <person name="Mondo S.J."/>
            <person name="Kuo A."/>
            <person name="Hayes R.D."/>
            <person name="Haridas S."/>
            <person name="Andreopoulos B."/>
            <person name="Riley R."/>
            <person name="LaButti K."/>
            <person name="Pangilinan J."/>
            <person name="Lipzen A."/>
            <person name="Amirebrahimi M."/>
            <person name="Yan J."/>
            <person name="Adam C."/>
            <person name="Keymanesh K."/>
            <person name="Ng V."/>
            <person name="Louie K."/>
            <person name="Northen T."/>
            <person name="Drula E."/>
            <person name="Henrissat B."/>
            <person name="Hsieh H.M."/>
            <person name="Youens-Clark K."/>
            <person name="Lutzoni F."/>
            <person name="Miadlikowska J."/>
            <person name="Eastwood D.C."/>
            <person name="Hamelin R.C."/>
            <person name="Grigoriev I.V."/>
            <person name="U'Ren J.M."/>
        </authorList>
    </citation>
    <scope>NUCLEOTIDE SEQUENCE [LARGE SCALE GENOMIC DNA]</scope>
    <source>
        <strain evidence="1 2">ER1909</strain>
    </source>
</reference>
<accession>A0ACC0D014</accession>
<dbReference type="EMBL" id="MU394320">
    <property type="protein sequence ID" value="KAI6085983.1"/>
    <property type="molecule type" value="Genomic_DNA"/>
</dbReference>